<name>A0A2N3R6L0_9BIFI</name>
<comment type="caution">
    <text evidence="1">The sequence shown here is derived from an EMBL/GenBank/DDBJ whole genome shotgun (WGS) entry which is preliminary data.</text>
</comment>
<dbReference type="Proteomes" id="UP000233762">
    <property type="component" value="Unassembled WGS sequence"/>
</dbReference>
<reference evidence="1 2" key="1">
    <citation type="submission" date="2017-10" db="EMBL/GenBank/DDBJ databases">
        <title>Bifidobacterium genomics.</title>
        <authorList>
            <person name="Lugli G.A."/>
            <person name="Milani C."/>
            <person name="Mancabelli L."/>
        </authorList>
    </citation>
    <scope>NUCLEOTIDE SEQUENCE [LARGE SCALE GENOMIC DNA]</scope>
    <source>
        <strain evidence="1 2">1520B</strain>
    </source>
</reference>
<evidence type="ECO:0000313" key="2">
    <source>
        <dbReference type="Proteomes" id="UP000233762"/>
    </source>
</evidence>
<organism evidence="1 2">
    <name type="scientific">Bifidobacterium pseudolongum subsp. globosum</name>
    <dbReference type="NCBI Taxonomy" id="1690"/>
    <lineage>
        <taxon>Bacteria</taxon>
        <taxon>Bacillati</taxon>
        <taxon>Actinomycetota</taxon>
        <taxon>Actinomycetes</taxon>
        <taxon>Bifidobacteriales</taxon>
        <taxon>Bifidobacteriaceae</taxon>
        <taxon>Bifidobacterium</taxon>
    </lineage>
</organism>
<proteinExistence type="predicted"/>
<dbReference type="EMBL" id="PCHH01000001">
    <property type="protein sequence ID" value="PKV04981.1"/>
    <property type="molecule type" value="Genomic_DNA"/>
</dbReference>
<gene>
    <name evidence="1" type="ORF">CQR50_0235</name>
</gene>
<dbReference type="AlphaFoldDB" id="A0A2N3R6L0"/>
<protein>
    <submittedName>
        <fullName evidence="1">Uncharacterized protein</fullName>
    </submittedName>
</protein>
<evidence type="ECO:0000313" key="1">
    <source>
        <dbReference type="EMBL" id="PKV04981.1"/>
    </source>
</evidence>
<accession>A0A2N3R6L0</accession>
<sequence>MTNLWVRRQLSQGAQLLGVVVAGLVQALNGLHILFERGYAFDGFGRHDHHAPLPREPLGRVKLAHPDQVGTAELKALIARLIHDIDEVW</sequence>